<proteinExistence type="predicted"/>
<dbReference type="Gene3D" id="3.40.50.200">
    <property type="entry name" value="Peptidase S8/S53 domain"/>
    <property type="match status" value="1"/>
</dbReference>
<keyword evidence="4" id="KW-1185">Reference proteome</keyword>
<protein>
    <recommendedName>
        <fullName evidence="5">Inhibitor I9 domain-containing protein</fullName>
    </recommendedName>
</protein>
<feature type="compositionally biased region" description="Low complexity" evidence="1">
    <location>
        <begin position="175"/>
        <end position="200"/>
    </location>
</feature>
<dbReference type="GO" id="GO:0004252">
    <property type="term" value="F:serine-type endopeptidase activity"/>
    <property type="evidence" value="ECO:0007669"/>
    <property type="project" value="InterPro"/>
</dbReference>
<evidence type="ECO:0000313" key="3">
    <source>
        <dbReference type="EMBL" id="MTB71676.1"/>
    </source>
</evidence>
<reference evidence="3 4" key="1">
    <citation type="submission" date="2019-11" db="EMBL/GenBank/DDBJ databases">
        <title>Whole genome sequencing identifies a novel species of the genus Arsenicicoccus isolated from human blood.</title>
        <authorList>
            <person name="Jeong J.H."/>
            <person name="Kweon O.J."/>
            <person name="Kim H.R."/>
            <person name="Kim T.-H."/>
            <person name="Ha S.-M."/>
            <person name="Lee M.-K."/>
        </authorList>
    </citation>
    <scope>NUCLEOTIDE SEQUENCE [LARGE SCALE GENOMIC DNA]</scope>
    <source>
        <strain evidence="3 4">MKL-02</strain>
    </source>
</reference>
<accession>A0A6I3IXM6</accession>
<feature type="region of interest" description="Disordered" evidence="1">
    <location>
        <begin position="175"/>
        <end position="215"/>
    </location>
</feature>
<evidence type="ECO:0000256" key="2">
    <source>
        <dbReference type="SAM" id="SignalP"/>
    </source>
</evidence>
<evidence type="ECO:0008006" key="5">
    <source>
        <dbReference type="Google" id="ProtNLM"/>
    </source>
</evidence>
<dbReference type="EMBL" id="WLVL01000023">
    <property type="protein sequence ID" value="MTB71676.1"/>
    <property type="molecule type" value="Genomic_DNA"/>
</dbReference>
<feature type="signal peptide" evidence="2">
    <location>
        <begin position="1"/>
        <end position="29"/>
    </location>
</feature>
<dbReference type="RefSeq" id="WP_154592995.1">
    <property type="nucleotide sequence ID" value="NZ_WLVL01000023.1"/>
</dbReference>
<comment type="caution">
    <text evidence="3">The sequence shown here is derived from an EMBL/GenBank/DDBJ whole genome shotgun (WGS) entry which is preliminary data.</text>
</comment>
<dbReference type="Proteomes" id="UP000431092">
    <property type="component" value="Unassembled WGS sequence"/>
</dbReference>
<dbReference type="InterPro" id="IPR036852">
    <property type="entry name" value="Peptidase_S8/S53_dom_sf"/>
</dbReference>
<evidence type="ECO:0000313" key="4">
    <source>
        <dbReference type="Proteomes" id="UP000431092"/>
    </source>
</evidence>
<feature type="chain" id="PRO_5026197721" description="Inhibitor I9 domain-containing protein" evidence="2">
    <location>
        <begin position="30"/>
        <end position="215"/>
    </location>
</feature>
<gene>
    <name evidence="3" type="ORF">GGG17_06775</name>
</gene>
<evidence type="ECO:0000256" key="1">
    <source>
        <dbReference type="SAM" id="MobiDB-lite"/>
    </source>
</evidence>
<sequence>MITQRRVLAAALGASTVLAGLAAATPASADQDGPARSVLVLARSGAADGAVRDAITRAGGSVTAVDSAIGLYTVTTTTSRFTGDVRGADAVETAAADRVVGFSRKPAKASASDIERLKAERAQARGKKAPAPSVDTNGEPLAPLQWNMRMIRTAEAHRIAMGRGVRVVVIDTPRSRSSPRTWRRPASAAVHATTASSATSRPHWARGSTCLLRSG</sequence>
<dbReference type="GO" id="GO:0006508">
    <property type="term" value="P:proteolysis"/>
    <property type="evidence" value="ECO:0007669"/>
    <property type="project" value="InterPro"/>
</dbReference>
<organism evidence="3 4">
    <name type="scientific">Arsenicicoccus cauae</name>
    <dbReference type="NCBI Taxonomy" id="2663847"/>
    <lineage>
        <taxon>Bacteria</taxon>
        <taxon>Bacillati</taxon>
        <taxon>Actinomycetota</taxon>
        <taxon>Actinomycetes</taxon>
        <taxon>Micrococcales</taxon>
        <taxon>Intrasporangiaceae</taxon>
        <taxon>Arsenicicoccus</taxon>
    </lineage>
</organism>
<name>A0A6I3IXM6_9MICO</name>
<dbReference type="AlphaFoldDB" id="A0A6I3IXM6"/>
<keyword evidence="2" id="KW-0732">Signal</keyword>